<reference evidence="2" key="1">
    <citation type="journal article" date="2014" name="Int. J. Syst. Evol. Microbiol.">
        <title>Complete genome sequence of Corynebacterium casei LMG S-19264T (=DSM 44701T), isolated from a smear-ripened cheese.</title>
        <authorList>
            <consortium name="US DOE Joint Genome Institute (JGI-PGF)"/>
            <person name="Walter F."/>
            <person name="Albersmeier A."/>
            <person name="Kalinowski J."/>
            <person name="Ruckert C."/>
        </authorList>
    </citation>
    <scope>NUCLEOTIDE SEQUENCE</scope>
    <source>
        <strain evidence="2">CGMCC 1.10749</strain>
    </source>
</reference>
<evidence type="ECO:0000259" key="1">
    <source>
        <dbReference type="Pfam" id="PF01243"/>
    </source>
</evidence>
<dbReference type="InterPro" id="IPR012349">
    <property type="entry name" value="Split_barrel_FMN-bd"/>
</dbReference>
<dbReference type="Pfam" id="PF01243">
    <property type="entry name" value="PNPOx_N"/>
    <property type="match status" value="1"/>
</dbReference>
<accession>A0A8H9FUL2</accession>
<dbReference type="Proteomes" id="UP000628079">
    <property type="component" value="Unassembled WGS sequence"/>
</dbReference>
<reference evidence="2" key="2">
    <citation type="submission" date="2020-09" db="EMBL/GenBank/DDBJ databases">
        <authorList>
            <person name="Sun Q."/>
            <person name="Zhou Y."/>
        </authorList>
    </citation>
    <scope>NUCLEOTIDE SEQUENCE</scope>
    <source>
        <strain evidence="2">CGMCC 1.10749</strain>
    </source>
</reference>
<dbReference type="EMBL" id="BMEA01000003">
    <property type="protein sequence ID" value="GGB88003.1"/>
    <property type="molecule type" value="Genomic_DNA"/>
</dbReference>
<feature type="domain" description="Pyridoxamine 5'-phosphate oxidase N-terminal" evidence="1">
    <location>
        <begin position="24"/>
        <end position="130"/>
    </location>
</feature>
<protein>
    <recommendedName>
        <fullName evidence="1">Pyridoxamine 5'-phosphate oxidase N-terminal domain-containing protein</fullName>
    </recommendedName>
</protein>
<dbReference type="AlphaFoldDB" id="A0A8H9FUL2"/>
<sequence>MDAPRPRDVRLADTRARLETDIDLWVATAPPDGGGPGLVPLSFDWDGSRLLLATGRDTPAGRNMRESGVVRLALGGLRDVVMVKGSVEEVPLDTLPAERWESYAVRTGWDPRESGPAYAAYLVTPVVVQAWREYPELADRTLMREGVWVG</sequence>
<dbReference type="Gene3D" id="2.30.110.10">
    <property type="entry name" value="Electron Transport, Fmn-binding Protein, Chain A"/>
    <property type="match status" value="1"/>
</dbReference>
<comment type="caution">
    <text evidence="2">The sequence shown here is derived from an EMBL/GenBank/DDBJ whole genome shotgun (WGS) entry which is preliminary data.</text>
</comment>
<proteinExistence type="predicted"/>
<name>A0A8H9FUL2_9MICO</name>
<dbReference type="InterPro" id="IPR011576">
    <property type="entry name" value="Pyridox_Oxase_N"/>
</dbReference>
<dbReference type="RefSeq" id="WP_035948755.1">
    <property type="nucleotide sequence ID" value="NZ_BMEA01000003.1"/>
</dbReference>
<organism evidence="2 3">
    <name type="scientific">Knoellia flava</name>
    <dbReference type="NCBI Taxonomy" id="913969"/>
    <lineage>
        <taxon>Bacteria</taxon>
        <taxon>Bacillati</taxon>
        <taxon>Actinomycetota</taxon>
        <taxon>Actinomycetes</taxon>
        <taxon>Micrococcales</taxon>
        <taxon>Intrasporangiaceae</taxon>
        <taxon>Knoellia</taxon>
    </lineage>
</organism>
<dbReference type="SUPFAM" id="SSF50475">
    <property type="entry name" value="FMN-binding split barrel"/>
    <property type="match status" value="1"/>
</dbReference>
<evidence type="ECO:0000313" key="3">
    <source>
        <dbReference type="Proteomes" id="UP000628079"/>
    </source>
</evidence>
<gene>
    <name evidence="2" type="ORF">GCM10011314_29790</name>
</gene>
<evidence type="ECO:0000313" key="2">
    <source>
        <dbReference type="EMBL" id="GGB88003.1"/>
    </source>
</evidence>